<protein>
    <recommendedName>
        <fullName evidence="2">RNA helicase</fullName>
        <ecNumber evidence="2">3.6.4.13</ecNumber>
    </recommendedName>
</protein>
<evidence type="ECO:0000313" key="10">
    <source>
        <dbReference type="Proteomes" id="UP000007383"/>
    </source>
</evidence>
<dbReference type="InterPro" id="IPR001650">
    <property type="entry name" value="Helicase_C-like"/>
</dbReference>
<dbReference type="Gene3D" id="3.40.50.300">
    <property type="entry name" value="P-loop containing nucleotide triphosphate hydrolases"/>
    <property type="match status" value="2"/>
</dbReference>
<dbReference type="eggNOG" id="COG1643">
    <property type="taxonomic scope" value="Bacteria"/>
</dbReference>
<evidence type="ECO:0000256" key="3">
    <source>
        <dbReference type="ARBA" id="ARBA00022741"/>
    </source>
</evidence>
<dbReference type="InterPro" id="IPR002464">
    <property type="entry name" value="DNA/RNA_helicase_DEAH_CS"/>
</dbReference>
<dbReference type="PROSITE" id="PS51192">
    <property type="entry name" value="HELICASE_ATP_BIND_1"/>
    <property type="match status" value="1"/>
</dbReference>
<dbReference type="InterPro" id="IPR011545">
    <property type="entry name" value="DEAD/DEAH_box_helicase_dom"/>
</dbReference>
<dbReference type="EC" id="3.6.4.13" evidence="2"/>
<dbReference type="PROSITE" id="PS51194">
    <property type="entry name" value="HELICASE_CTER"/>
    <property type="match status" value="1"/>
</dbReference>
<dbReference type="PANTHER" id="PTHR18934">
    <property type="entry name" value="ATP-DEPENDENT RNA HELICASE"/>
    <property type="match status" value="1"/>
</dbReference>
<dbReference type="GO" id="GO:0016787">
    <property type="term" value="F:hydrolase activity"/>
    <property type="evidence" value="ECO:0007669"/>
    <property type="project" value="UniProtKB-KW"/>
</dbReference>
<keyword evidence="4" id="KW-0378">Hydrolase</keyword>
<dbReference type="InterPro" id="IPR014001">
    <property type="entry name" value="Helicase_ATP-bd"/>
</dbReference>
<dbReference type="SMART" id="SM00490">
    <property type="entry name" value="HELICc"/>
    <property type="match status" value="1"/>
</dbReference>
<dbReference type="STRING" id="889378.Spiaf_2027"/>
<sequence length="820" mass="92912">MDYRQLPVYDQRSRILDALQDNQVIVVESPTGSGKTTQLPVILQEAGYTKQGMVGVTQPRRIAAVSVCDFIRRQLQPENPDFVAYKMRFEDHTTPDTHLKIMTDGTLLQEIKNDTRLQQYSVIVVDEAHERSLTIDFILGLLKRVLEERPEFRVIISSATINAEVFSEYFNKCPVIRIDTKTYPVQVIYHPPPTEQGYDGIIMRIADVVGRVVEQKADGDILIFASGEKFIKDTIRQLESMPYRRKLQIMPLYGRLSKEEQESVFDPPAKNKIKVVVATNIAETSVTIDGITTVIDTGLAKTNYYNPRTYTSSLVEGPVSRASANQRKGRAGRTRPGACYRLYSRDDFEARPLFAKEEIYRTDLSEVVLRMAEIGIRDFEDFDFISPPGRQGIIGAIDTLRDLQALESDNSLSEIGRTMARFPLLPRHSRIIIAAIYDYPQVMEEVLIGTSFLTCPTPFLLPPGEEVAARKAHHAFRDKRGDFVSFIRLFRSYRSARERTRFCERSFLDPEIMAEIRNVKDQLGEIVSELGVPLLGGGSPDDYLCAMASGLIQFVCVRDGRNQYRNLTTDRIQIHPGSVLFRTTPRFIVAGEIVRTTRMWARSVSPLEQELVKRVNPELLRQLQAAEKGRAPRTMQTENEVLIHGRAFPVRRLKGAKNLVELPWNDLKTLLRKGAGKLPPEIANRKAVVLYQDQEIFSREKIGVILAHARFIDPESDIVSSWPGRKQFSSAGLDALASQIHLVMKLTRTKKSARSLGFITLNTNSNGQYWFTVQRHYFSAVGESLAALEVLLDELPENSSPGSISTINETYRRLLSMYET</sequence>
<feature type="domain" description="Helicase C-terminal" evidence="8">
    <location>
        <begin position="204"/>
        <end position="375"/>
    </location>
</feature>
<dbReference type="CDD" id="cd17917">
    <property type="entry name" value="DEXHc_RHA-like"/>
    <property type="match status" value="1"/>
</dbReference>
<keyword evidence="6" id="KW-0067">ATP-binding</keyword>
<dbReference type="KEGG" id="sfc:Spiaf_2027"/>
<reference evidence="10" key="1">
    <citation type="journal article" date="2013" name="Stand. Genomic Sci.">
        <title>Complete genome sequence of the halophilic bacterium Spirochaeta africana type strain (Z-7692(T)) from the alkaline Lake Magadi in the East African Rift.</title>
        <authorList>
            <person name="Liolos K."/>
            <person name="Abt B."/>
            <person name="Scheuner C."/>
            <person name="Teshima H."/>
            <person name="Held B."/>
            <person name="Lapidus A."/>
            <person name="Nolan M."/>
            <person name="Lucas S."/>
            <person name="Deshpande S."/>
            <person name="Cheng J.F."/>
            <person name="Tapia R."/>
            <person name="Goodwin L.A."/>
            <person name="Pitluck S."/>
            <person name="Pagani I."/>
            <person name="Ivanova N."/>
            <person name="Mavromatis K."/>
            <person name="Mikhailova N."/>
            <person name="Huntemann M."/>
            <person name="Pati A."/>
            <person name="Chen A."/>
            <person name="Palaniappan K."/>
            <person name="Land M."/>
            <person name="Rohde M."/>
            <person name="Tindall B.J."/>
            <person name="Detter J.C."/>
            <person name="Goker M."/>
            <person name="Bristow J."/>
            <person name="Eisen J.A."/>
            <person name="Markowitz V."/>
            <person name="Hugenholtz P."/>
            <person name="Woyke T."/>
            <person name="Klenk H.P."/>
            <person name="Kyrpides N.C."/>
        </authorList>
    </citation>
    <scope>NUCLEOTIDE SEQUENCE</scope>
    <source>
        <strain evidence="10">ATCC 700263 / DSM 8902 / Z-7692</strain>
    </source>
</reference>
<dbReference type="GO" id="GO:0003724">
    <property type="term" value="F:RNA helicase activity"/>
    <property type="evidence" value="ECO:0007669"/>
    <property type="project" value="UniProtKB-EC"/>
</dbReference>
<dbReference type="PATRIC" id="fig|889378.3.peg.2013"/>
<evidence type="ECO:0000256" key="4">
    <source>
        <dbReference type="ARBA" id="ARBA00022801"/>
    </source>
</evidence>
<keyword evidence="10" id="KW-1185">Reference proteome</keyword>
<dbReference type="SMART" id="SM00847">
    <property type="entry name" value="HA2"/>
    <property type="match status" value="1"/>
</dbReference>
<evidence type="ECO:0000313" key="9">
    <source>
        <dbReference type="EMBL" id="AFG38076.1"/>
    </source>
</evidence>
<dbReference type="Pfam" id="PF00271">
    <property type="entry name" value="Helicase_C"/>
    <property type="match status" value="1"/>
</dbReference>
<dbReference type="InterPro" id="IPR027417">
    <property type="entry name" value="P-loop_NTPase"/>
</dbReference>
<dbReference type="GO" id="GO:0005524">
    <property type="term" value="F:ATP binding"/>
    <property type="evidence" value="ECO:0007669"/>
    <property type="project" value="UniProtKB-KW"/>
</dbReference>
<evidence type="ECO:0000256" key="1">
    <source>
        <dbReference type="ARBA" id="ARBA00008792"/>
    </source>
</evidence>
<dbReference type="Pfam" id="PF07717">
    <property type="entry name" value="OB_NTP_bind"/>
    <property type="match status" value="1"/>
</dbReference>
<dbReference type="InterPro" id="IPR011709">
    <property type="entry name" value="DEAD-box_helicase_OB_fold"/>
</dbReference>
<dbReference type="HOGENOM" id="CLU_001832_5_8_12"/>
<dbReference type="SMART" id="SM00487">
    <property type="entry name" value="DEXDc"/>
    <property type="match status" value="1"/>
</dbReference>
<dbReference type="AlphaFoldDB" id="H9UKN3"/>
<dbReference type="Pfam" id="PF04408">
    <property type="entry name" value="WHD_HA2"/>
    <property type="match status" value="1"/>
</dbReference>
<dbReference type="PROSITE" id="PS00690">
    <property type="entry name" value="DEAH_ATP_HELICASE"/>
    <property type="match status" value="1"/>
</dbReference>
<dbReference type="InterPro" id="IPR007502">
    <property type="entry name" value="Helicase-assoc_dom"/>
</dbReference>
<accession>H9UKN3</accession>
<dbReference type="Proteomes" id="UP000007383">
    <property type="component" value="Chromosome"/>
</dbReference>
<gene>
    <name evidence="9" type="ordered locus">Spiaf_2027</name>
</gene>
<dbReference type="SUPFAM" id="SSF52540">
    <property type="entry name" value="P-loop containing nucleoside triphosphate hydrolases"/>
    <property type="match status" value="1"/>
</dbReference>
<dbReference type="RefSeq" id="WP_014456059.1">
    <property type="nucleotide sequence ID" value="NC_017098.1"/>
</dbReference>
<proteinExistence type="inferred from homology"/>
<dbReference type="Pfam" id="PF00270">
    <property type="entry name" value="DEAD"/>
    <property type="match status" value="1"/>
</dbReference>
<organism evidence="9 10">
    <name type="scientific">Spirochaeta africana (strain ATCC 700263 / DSM 8902 / Z-7692)</name>
    <dbReference type="NCBI Taxonomy" id="889378"/>
    <lineage>
        <taxon>Bacteria</taxon>
        <taxon>Pseudomonadati</taxon>
        <taxon>Spirochaetota</taxon>
        <taxon>Spirochaetia</taxon>
        <taxon>Spirochaetales</taxon>
        <taxon>Spirochaetaceae</taxon>
        <taxon>Spirochaeta</taxon>
    </lineage>
</organism>
<dbReference type="InterPro" id="IPR048333">
    <property type="entry name" value="HA2_WH"/>
</dbReference>
<dbReference type="OrthoDB" id="9808833at2"/>
<evidence type="ECO:0000256" key="6">
    <source>
        <dbReference type="ARBA" id="ARBA00022840"/>
    </source>
</evidence>
<keyword evidence="5 9" id="KW-0347">Helicase</keyword>
<dbReference type="GO" id="GO:0003723">
    <property type="term" value="F:RNA binding"/>
    <property type="evidence" value="ECO:0007669"/>
    <property type="project" value="TreeGrafter"/>
</dbReference>
<feature type="domain" description="Helicase ATP-binding" evidence="7">
    <location>
        <begin position="16"/>
        <end position="179"/>
    </location>
</feature>
<evidence type="ECO:0000256" key="5">
    <source>
        <dbReference type="ARBA" id="ARBA00022806"/>
    </source>
</evidence>
<dbReference type="PANTHER" id="PTHR18934:SF99">
    <property type="entry name" value="ATP-DEPENDENT RNA HELICASE DHX37-RELATED"/>
    <property type="match status" value="1"/>
</dbReference>
<dbReference type="Gene3D" id="1.20.120.1080">
    <property type="match status" value="1"/>
</dbReference>
<evidence type="ECO:0000259" key="8">
    <source>
        <dbReference type="PROSITE" id="PS51194"/>
    </source>
</evidence>
<keyword evidence="3" id="KW-0547">Nucleotide-binding</keyword>
<name>H9UKN3_SPIAZ</name>
<dbReference type="EMBL" id="CP003282">
    <property type="protein sequence ID" value="AFG38076.1"/>
    <property type="molecule type" value="Genomic_DNA"/>
</dbReference>
<comment type="similarity">
    <text evidence="1">Belongs to the DEAD box helicase family. DEAH subfamily.</text>
</comment>
<evidence type="ECO:0000256" key="2">
    <source>
        <dbReference type="ARBA" id="ARBA00012552"/>
    </source>
</evidence>
<dbReference type="CDD" id="cd18791">
    <property type="entry name" value="SF2_C_RHA"/>
    <property type="match status" value="1"/>
</dbReference>
<evidence type="ECO:0000259" key="7">
    <source>
        <dbReference type="PROSITE" id="PS51192"/>
    </source>
</evidence>